<keyword evidence="1" id="KW-0540">Nuclease</keyword>
<evidence type="ECO:0000256" key="3">
    <source>
        <dbReference type="ARBA" id="ARBA00022801"/>
    </source>
</evidence>
<reference evidence="5 6" key="1">
    <citation type="journal article" date="2015" name="Int. J. Syst. Evol. Microbiol.">
        <title>Methanoculleus sediminis sp. nov., a methanogen from sediments near a submarine mud volcano.</title>
        <authorList>
            <person name="Chen S.C."/>
            <person name="Chen M.F."/>
            <person name="Lai M.C."/>
            <person name="Weng C.Y."/>
            <person name="Wu S.Y."/>
            <person name="Lin S."/>
            <person name="Yang T.F."/>
            <person name="Chen P.C."/>
        </authorList>
    </citation>
    <scope>NUCLEOTIDE SEQUENCE [LARGE SCALE GENOMIC DNA]</scope>
    <source>
        <strain evidence="5 6">S3Fa</strain>
    </source>
</reference>
<dbReference type="InterPro" id="IPR033411">
    <property type="entry name" value="Ribonuclease_PIN"/>
</dbReference>
<sequence length="151" mass="16812">MMLVLDASFFFAEFPVEGAAWTTPSVVEELSDTHAKCRFEVLTAAGLRVREPREEELARVDAAALRTGDSGVLSGTDRDILALALELPAVLVTDDFAVQNVAHRLGIETRSIRQRPARPIRWRYRCTGCGRYWKEPGDCPICGAPIKRKLK</sequence>
<gene>
    <name evidence="5" type="ORF">SZ63_00390</name>
</gene>
<evidence type="ECO:0000256" key="1">
    <source>
        <dbReference type="ARBA" id="ARBA00022722"/>
    </source>
</evidence>
<dbReference type="CDD" id="cd09876">
    <property type="entry name" value="PIN_Nob1-like"/>
    <property type="match status" value="1"/>
</dbReference>
<dbReference type="PANTHER" id="PTHR12814">
    <property type="entry name" value="RNA-BINDING PROTEIN NOB1"/>
    <property type="match status" value="1"/>
</dbReference>
<dbReference type="PATRIC" id="fig|1550566.3.peg.89"/>
<dbReference type="Gene3D" id="2.20.28.10">
    <property type="match status" value="1"/>
</dbReference>
<keyword evidence="2" id="KW-0479">Metal-binding</keyword>
<evidence type="ECO:0000256" key="2">
    <source>
        <dbReference type="ARBA" id="ARBA00022723"/>
    </source>
</evidence>
<dbReference type="GO" id="GO:0030688">
    <property type="term" value="C:preribosome, small subunit precursor"/>
    <property type="evidence" value="ECO:0007669"/>
    <property type="project" value="TreeGrafter"/>
</dbReference>
<keyword evidence="6" id="KW-1185">Reference proteome</keyword>
<dbReference type="SUPFAM" id="SSF88723">
    <property type="entry name" value="PIN domain-like"/>
    <property type="match status" value="1"/>
</dbReference>
<dbReference type="STRING" id="1550566.SZ63_00390"/>
<name>A0A0H1R1E7_9EURY</name>
<dbReference type="RefSeq" id="WP_048179405.1">
    <property type="nucleotide sequence ID" value="NZ_JXOJ01000001.1"/>
</dbReference>
<keyword evidence="3" id="KW-0378">Hydrolase</keyword>
<evidence type="ECO:0000313" key="6">
    <source>
        <dbReference type="Proteomes" id="UP000035301"/>
    </source>
</evidence>
<dbReference type="OrthoDB" id="27944at2157"/>
<dbReference type="GO" id="GO:0030490">
    <property type="term" value="P:maturation of SSU-rRNA"/>
    <property type="evidence" value="ECO:0007669"/>
    <property type="project" value="TreeGrafter"/>
</dbReference>
<dbReference type="InterPro" id="IPR039907">
    <property type="entry name" value="NOB1"/>
</dbReference>
<protein>
    <submittedName>
        <fullName evidence="5">Nucleotide-binding protein</fullName>
    </submittedName>
</protein>
<dbReference type="GO" id="GO:0016787">
    <property type="term" value="F:hydrolase activity"/>
    <property type="evidence" value="ECO:0007669"/>
    <property type="project" value="UniProtKB-KW"/>
</dbReference>
<dbReference type="Gene3D" id="3.40.50.1010">
    <property type="entry name" value="5'-nuclease"/>
    <property type="match status" value="1"/>
</dbReference>
<proteinExistence type="predicted"/>
<dbReference type="Proteomes" id="UP000035301">
    <property type="component" value="Unassembled WGS sequence"/>
</dbReference>
<dbReference type="GO" id="GO:0004521">
    <property type="term" value="F:RNA endonuclease activity"/>
    <property type="evidence" value="ECO:0007669"/>
    <property type="project" value="TreeGrafter"/>
</dbReference>
<dbReference type="GO" id="GO:0046872">
    <property type="term" value="F:metal ion binding"/>
    <property type="evidence" value="ECO:0007669"/>
    <property type="project" value="UniProtKB-KW"/>
</dbReference>
<organism evidence="5 6">
    <name type="scientific">Methanoculleus sediminis</name>
    <dbReference type="NCBI Taxonomy" id="1550566"/>
    <lineage>
        <taxon>Archaea</taxon>
        <taxon>Methanobacteriati</taxon>
        <taxon>Methanobacteriota</taxon>
        <taxon>Stenosarchaea group</taxon>
        <taxon>Methanomicrobia</taxon>
        <taxon>Methanomicrobiales</taxon>
        <taxon>Methanomicrobiaceae</taxon>
        <taxon>Methanoculleus</taxon>
    </lineage>
</organism>
<dbReference type="PANTHER" id="PTHR12814:SF2">
    <property type="entry name" value="RNA-BINDING PROTEIN NOB1"/>
    <property type="match status" value="1"/>
</dbReference>
<dbReference type="AlphaFoldDB" id="A0A0H1R1E7"/>
<dbReference type="EMBL" id="JXOJ01000001">
    <property type="protein sequence ID" value="KLK88963.1"/>
    <property type="molecule type" value="Genomic_DNA"/>
</dbReference>
<feature type="domain" description="Ribonuclease PIN" evidence="4">
    <location>
        <begin position="3"/>
        <end position="87"/>
    </location>
</feature>
<accession>A0A0H1R1E7</accession>
<evidence type="ECO:0000259" key="4">
    <source>
        <dbReference type="Pfam" id="PF17146"/>
    </source>
</evidence>
<dbReference type="InterPro" id="IPR029060">
    <property type="entry name" value="PIN-like_dom_sf"/>
</dbReference>
<dbReference type="Pfam" id="PF17146">
    <property type="entry name" value="PIN_6"/>
    <property type="match status" value="1"/>
</dbReference>
<evidence type="ECO:0000313" key="5">
    <source>
        <dbReference type="EMBL" id="KLK88963.1"/>
    </source>
</evidence>
<comment type="caution">
    <text evidence="5">The sequence shown here is derived from an EMBL/GenBank/DDBJ whole genome shotgun (WGS) entry which is preliminary data.</text>
</comment>